<comment type="caution">
    <text evidence="2">The sequence shown here is derived from an EMBL/GenBank/DDBJ whole genome shotgun (WGS) entry which is preliminary data.</text>
</comment>
<dbReference type="OrthoDB" id="8244441at2"/>
<evidence type="ECO:0000313" key="3">
    <source>
        <dbReference type="Proteomes" id="UP000266677"/>
    </source>
</evidence>
<dbReference type="Proteomes" id="UP000266677">
    <property type="component" value="Unassembled WGS sequence"/>
</dbReference>
<dbReference type="AlphaFoldDB" id="A0A3A4K194"/>
<keyword evidence="3" id="KW-1185">Reference proteome</keyword>
<evidence type="ECO:0000313" key="2">
    <source>
        <dbReference type="EMBL" id="RJO69867.1"/>
    </source>
</evidence>
<gene>
    <name evidence="2" type="ORF">D5S18_28655</name>
</gene>
<accession>A0A3A4K194</accession>
<dbReference type="InterPro" id="IPR006680">
    <property type="entry name" value="Amidohydro-rel"/>
</dbReference>
<dbReference type="RefSeq" id="WP_120044236.1">
    <property type="nucleotide sequence ID" value="NZ_QZFU01000041.1"/>
</dbReference>
<dbReference type="PANTHER" id="PTHR43383:SF2">
    <property type="entry name" value="AMIDOHYDROLASE 2 FAMILY PROTEIN"/>
    <property type="match status" value="1"/>
</dbReference>
<keyword evidence="2" id="KW-0378">Hydrolase</keyword>
<evidence type="ECO:0000259" key="1">
    <source>
        <dbReference type="Pfam" id="PF04909"/>
    </source>
</evidence>
<dbReference type="GO" id="GO:0016787">
    <property type="term" value="F:hydrolase activity"/>
    <property type="evidence" value="ECO:0007669"/>
    <property type="project" value="UniProtKB-KW"/>
</dbReference>
<dbReference type="Gene3D" id="3.20.20.140">
    <property type="entry name" value="Metal-dependent hydrolases"/>
    <property type="match status" value="1"/>
</dbReference>
<protein>
    <submittedName>
        <fullName evidence="2">Amidohydrolase</fullName>
    </submittedName>
</protein>
<dbReference type="EMBL" id="QZFU01000041">
    <property type="protein sequence ID" value="RJO69867.1"/>
    <property type="molecule type" value="Genomic_DNA"/>
</dbReference>
<proteinExistence type="predicted"/>
<feature type="domain" description="Amidohydrolase-related" evidence="1">
    <location>
        <begin position="196"/>
        <end position="350"/>
    </location>
</feature>
<dbReference type="InterPro" id="IPR032466">
    <property type="entry name" value="Metal_Hydrolase"/>
</dbReference>
<sequence length="354" mass="39000">MWIDEVPLIDHHCHAVVAGDLERPDFESHLREGPRGSFDSALGLAVRRWCAPLLDLPAHADPDDYLERRAEIGWREATSRLLGATGTMRWLLDTGFGGSDPTAFAELGGGRVHEIVRLEQVAEQVIAESSSAATLFDDIERALRDRLRTAVGLKSIVAYRCGLDFPLVTTAPKSAPHLENPQLQGWLVGLGARLGAEYNLPLQFHTGFGDPDLHLRHADPLLLTEFLRTTADTGLKVILLHCWPFHRNAAYLAHAFDHVRIDIGLAIPFVGQQSSAILAETLELAPFGSVLYASDGCGLAERHYLGARLWRTGLRKLLDEWLASDAITPADADRLVTALAHRNAEHTYRFPDAA</sequence>
<name>A0A3A4K194_9NOCA</name>
<organism evidence="2 3">
    <name type="scientific">Nocardia panacis</name>
    <dbReference type="NCBI Taxonomy" id="2340916"/>
    <lineage>
        <taxon>Bacteria</taxon>
        <taxon>Bacillati</taxon>
        <taxon>Actinomycetota</taxon>
        <taxon>Actinomycetes</taxon>
        <taxon>Mycobacteriales</taxon>
        <taxon>Nocardiaceae</taxon>
        <taxon>Nocardia</taxon>
    </lineage>
</organism>
<dbReference type="PANTHER" id="PTHR43383">
    <property type="entry name" value="NODULIN 6"/>
    <property type="match status" value="1"/>
</dbReference>
<dbReference type="Pfam" id="PF04909">
    <property type="entry name" value="Amidohydro_2"/>
    <property type="match status" value="1"/>
</dbReference>
<reference evidence="2 3" key="1">
    <citation type="submission" date="2018-09" db="EMBL/GenBank/DDBJ databases">
        <title>YIM PH21274 draft genome.</title>
        <authorList>
            <person name="Miao C."/>
        </authorList>
    </citation>
    <scope>NUCLEOTIDE SEQUENCE [LARGE SCALE GENOMIC DNA]</scope>
    <source>
        <strain evidence="2 3">YIM PH 21724</strain>
    </source>
</reference>
<dbReference type="SUPFAM" id="SSF51556">
    <property type="entry name" value="Metallo-dependent hydrolases"/>
    <property type="match status" value="1"/>
</dbReference>